<dbReference type="STRING" id="51642.NSMM_1080021"/>
<name>A0A1G5SC96_9PROT</name>
<reference evidence="1 2" key="1">
    <citation type="submission" date="2016-10" db="EMBL/GenBank/DDBJ databases">
        <authorList>
            <person name="de Groot N.N."/>
        </authorList>
    </citation>
    <scope>NUCLEOTIDE SEQUENCE [LARGE SCALE GENOMIC DNA]</scope>
    <source>
        <strain evidence="1">1</strain>
    </source>
</reference>
<dbReference type="OrthoDB" id="9180342at2"/>
<proteinExistence type="predicted"/>
<sequence>MSNEKNRRGRLQLILIILMILSPVIASYIFHTYNLRPEGTVNYGELLKLKRIEGDATNLEDNTIFRVKQLKGMWTLLMIDSGNCYQSCQDKLYLMRQIRLATHVDKDRVERVWLINDNAIPDSLLIDQYEGTQLVLAKNKDLLSEFPYIESQQDHIYVIDPMGHLMMRYPKDPDPKKMIGDLKRLLKLSHMEH</sequence>
<gene>
    <name evidence="1" type="ORF">NSMM_1080021</name>
</gene>
<accession>A0A1G5SC96</accession>
<keyword evidence="1" id="KW-0812">Transmembrane</keyword>
<protein>
    <submittedName>
        <fullName evidence="1">Putative transmembrane protein</fullName>
    </submittedName>
</protein>
<keyword evidence="1" id="KW-0472">Membrane</keyword>
<dbReference type="SUPFAM" id="SSF52833">
    <property type="entry name" value="Thioredoxin-like"/>
    <property type="match status" value="1"/>
</dbReference>
<dbReference type="InterPro" id="IPR036249">
    <property type="entry name" value="Thioredoxin-like_sf"/>
</dbReference>
<keyword evidence="2" id="KW-1185">Reference proteome</keyword>
<evidence type="ECO:0000313" key="2">
    <source>
        <dbReference type="Proteomes" id="UP000198729"/>
    </source>
</evidence>
<organism evidence="1 2">
    <name type="scientific">Nitrosomonas mobilis</name>
    <dbReference type="NCBI Taxonomy" id="51642"/>
    <lineage>
        <taxon>Bacteria</taxon>
        <taxon>Pseudomonadati</taxon>
        <taxon>Pseudomonadota</taxon>
        <taxon>Betaproteobacteria</taxon>
        <taxon>Nitrosomonadales</taxon>
        <taxon>Nitrosomonadaceae</taxon>
        <taxon>Nitrosomonas</taxon>
    </lineage>
</organism>
<dbReference type="EMBL" id="FMWO01000011">
    <property type="protein sequence ID" value="SCZ84171.1"/>
    <property type="molecule type" value="Genomic_DNA"/>
</dbReference>
<dbReference type="AlphaFoldDB" id="A0A1G5SC96"/>
<dbReference type="Proteomes" id="UP000198729">
    <property type="component" value="Unassembled WGS sequence"/>
</dbReference>
<dbReference type="RefSeq" id="WP_090283438.1">
    <property type="nucleotide sequence ID" value="NZ_FMWO01000011.1"/>
</dbReference>
<evidence type="ECO:0000313" key="1">
    <source>
        <dbReference type="EMBL" id="SCZ84171.1"/>
    </source>
</evidence>